<evidence type="ECO:0000256" key="1">
    <source>
        <dbReference type="ARBA" id="ARBA00005564"/>
    </source>
</evidence>
<comment type="caution">
    <text evidence="2">The sequence shown here is derived from an EMBL/GenBank/DDBJ whole genome shotgun (WGS) entry which is preliminary data.</text>
</comment>
<dbReference type="OrthoDB" id="9790815at2"/>
<dbReference type="Gene3D" id="2.130.10.10">
    <property type="entry name" value="YVTN repeat-like/Quinoprotein amine dehydrogenase"/>
    <property type="match status" value="1"/>
</dbReference>
<dbReference type="Pfam" id="PF10282">
    <property type="entry name" value="Lactonase"/>
    <property type="match status" value="1"/>
</dbReference>
<name>A0A2A2IAH1_9BACI</name>
<dbReference type="GO" id="GO:0017057">
    <property type="term" value="F:6-phosphogluconolactonase activity"/>
    <property type="evidence" value="ECO:0007669"/>
    <property type="project" value="TreeGrafter"/>
</dbReference>
<dbReference type="InterPro" id="IPR015943">
    <property type="entry name" value="WD40/YVTN_repeat-like_dom_sf"/>
</dbReference>
<keyword evidence="3" id="KW-1185">Reference proteome</keyword>
<dbReference type="AlphaFoldDB" id="A0A2A2IAH1"/>
<dbReference type="EMBL" id="NPOA01000015">
    <property type="protein sequence ID" value="PAV28043.1"/>
    <property type="molecule type" value="Genomic_DNA"/>
</dbReference>
<sequence length="348" mass="38415">MHMGKKYIGYAGTYTRKSSKGIYRFTLDIETGTLSHVEVAAEVGSPTYLSISEDNRNLYAVAQQDQMGGVHAYEADRETGSLKFINKQLTEGTPPCHLQVHNNKLVTGNYHKGEVELLHVKGQGGVELASSIHHEGNGPHERQEKSHVHFSGATPDGKYVVVCDLGTDELATYQIENNKLEHVHTLKVKPGSGPRHITFHPDGKTAYLMTELSSEVIVLDYDSEQGRFTEKQTIRAIPEDFTETNDASAIHISSDGRFVYTGNRGHNSIALFRVDEASKELTFVEHTSTGGDWPRDFTLDPSEQFVIASNQHTGNLVLFARDVETGKLTNTGSTVDVPEVVCVKFLGE</sequence>
<evidence type="ECO:0000313" key="2">
    <source>
        <dbReference type="EMBL" id="PAV28043.1"/>
    </source>
</evidence>
<accession>A0A2A2IAH1</accession>
<comment type="similarity">
    <text evidence="1">Belongs to the cycloisomerase 2 family.</text>
</comment>
<reference evidence="2 3" key="1">
    <citation type="submission" date="2017-08" db="EMBL/GenBank/DDBJ databases">
        <title>Virgibacillus indicus sp. nov. and Virgibacillus profoundi sp. nov, two moderately halophilic bacteria isolated from marine sediment by using the Microfluidic Streak Plate.</title>
        <authorList>
            <person name="Xu B."/>
            <person name="Hu B."/>
            <person name="Wang J."/>
            <person name="Zhu Y."/>
            <person name="Huang L."/>
            <person name="Du W."/>
            <person name="Huang Y."/>
        </authorList>
    </citation>
    <scope>NUCLEOTIDE SEQUENCE [LARGE SCALE GENOMIC DNA]</scope>
    <source>
        <strain evidence="2 3">IO3-P3-H5</strain>
    </source>
</reference>
<gene>
    <name evidence="2" type="ORF">CIL05_18195</name>
</gene>
<dbReference type="InterPro" id="IPR019405">
    <property type="entry name" value="Lactonase_7-beta_prop"/>
</dbReference>
<dbReference type="FunFam" id="2.130.10.10:FF:000306">
    <property type="entry name" value="3-carboxymuconate cyclase"/>
    <property type="match status" value="1"/>
</dbReference>
<proteinExistence type="inferred from homology"/>
<protein>
    <submittedName>
        <fullName evidence="2">6-phosphogluconolactonase</fullName>
    </submittedName>
</protein>
<evidence type="ECO:0000313" key="3">
    <source>
        <dbReference type="Proteomes" id="UP000218887"/>
    </source>
</evidence>
<organism evidence="2 3">
    <name type="scientific">Virgibacillus profundi</name>
    <dbReference type="NCBI Taxonomy" id="2024555"/>
    <lineage>
        <taxon>Bacteria</taxon>
        <taxon>Bacillati</taxon>
        <taxon>Bacillota</taxon>
        <taxon>Bacilli</taxon>
        <taxon>Bacillales</taxon>
        <taxon>Bacillaceae</taxon>
        <taxon>Virgibacillus</taxon>
    </lineage>
</organism>
<dbReference type="PANTHER" id="PTHR30344:SF1">
    <property type="entry name" value="6-PHOSPHOGLUCONOLACTONASE"/>
    <property type="match status" value="1"/>
</dbReference>
<dbReference type="SUPFAM" id="SSF51004">
    <property type="entry name" value="C-terminal (heme d1) domain of cytochrome cd1-nitrite reductase"/>
    <property type="match status" value="1"/>
</dbReference>
<dbReference type="GO" id="GO:0005829">
    <property type="term" value="C:cytosol"/>
    <property type="evidence" value="ECO:0007669"/>
    <property type="project" value="TreeGrafter"/>
</dbReference>
<dbReference type="PANTHER" id="PTHR30344">
    <property type="entry name" value="6-PHOSPHOGLUCONOLACTONASE-RELATED"/>
    <property type="match status" value="1"/>
</dbReference>
<dbReference type="InterPro" id="IPR050282">
    <property type="entry name" value="Cycloisomerase_2"/>
</dbReference>
<dbReference type="Proteomes" id="UP000218887">
    <property type="component" value="Unassembled WGS sequence"/>
</dbReference>
<dbReference type="InterPro" id="IPR011048">
    <property type="entry name" value="Haem_d1_sf"/>
</dbReference>